<dbReference type="EMBL" id="AEUW02000001">
    <property type="protein sequence ID" value="EHJ53336.1"/>
    <property type="molecule type" value="Genomic_DNA"/>
</dbReference>
<dbReference type="eggNOG" id="ENOG502ZGGC">
    <property type="taxonomic scope" value="Bacteria"/>
</dbReference>
<comment type="caution">
    <text evidence="2">The sequence shown here is derived from an EMBL/GenBank/DDBJ whole genome shotgun (WGS) entry which is preliminary data.</text>
</comment>
<reference evidence="2 3" key="1">
    <citation type="journal article" date="2014" name="Int. J. Syst. Evol. Microbiol.">
        <title>Phylogenomics and the dynamic genome evolution of the genus Streptococcus.</title>
        <authorList>
            <consortium name="The Broad Institute Genome Sequencing Platform"/>
            <person name="Richards V.P."/>
            <person name="Palmer S.R."/>
            <person name="Pavinski Bitar P.D."/>
            <person name="Qin X."/>
            <person name="Weinstock G.M."/>
            <person name="Highlander S.K."/>
            <person name="Town C.D."/>
            <person name="Burne R.A."/>
            <person name="Stanhope M.J."/>
        </authorList>
    </citation>
    <scope>NUCLEOTIDE SEQUENCE [LARGE SCALE GENOMIC DNA]</scope>
    <source>
        <strain evidence="2 3">NCTC 11558</strain>
    </source>
</reference>
<dbReference type="RefSeq" id="WP_003082384.1">
    <property type="nucleotide sequence ID" value="NZ_AEUW02000001.1"/>
</dbReference>
<keyword evidence="3" id="KW-1185">Reference proteome</keyword>
<sequence>MAVKKKVLISLGIATVLIIGGIIMFNPFTGKDEPKYKHEQDRMVKYLAQNYEGIKKVEFKNFEKNHTTGTWSSDAVVNNIYYITFSLNGLGGEIDVTEHIAKSNNKELNIRNKAKNINISKIEVIYFEE</sequence>
<dbReference type="Proteomes" id="UP000003573">
    <property type="component" value="Unassembled WGS sequence"/>
</dbReference>
<keyword evidence="1" id="KW-0812">Transmembrane</keyword>
<dbReference type="STRING" id="764298.STRMA_0918"/>
<protein>
    <recommendedName>
        <fullName evidence="4">DUF1433 domain-containing protein</fullName>
    </recommendedName>
</protein>
<proteinExistence type="predicted"/>
<gene>
    <name evidence="2" type="ORF">STRMA_0918</name>
</gene>
<name>G5JVR2_9STRE</name>
<keyword evidence="1" id="KW-0472">Membrane</keyword>
<evidence type="ECO:0000313" key="3">
    <source>
        <dbReference type="Proteomes" id="UP000003573"/>
    </source>
</evidence>
<evidence type="ECO:0000313" key="2">
    <source>
        <dbReference type="EMBL" id="EHJ53336.1"/>
    </source>
</evidence>
<accession>G5JVR2</accession>
<keyword evidence="1" id="KW-1133">Transmembrane helix</keyword>
<organism evidence="2 3">
    <name type="scientific">Streptococcus macacae NCTC 11558</name>
    <dbReference type="NCBI Taxonomy" id="764298"/>
    <lineage>
        <taxon>Bacteria</taxon>
        <taxon>Bacillati</taxon>
        <taxon>Bacillota</taxon>
        <taxon>Bacilli</taxon>
        <taxon>Lactobacillales</taxon>
        <taxon>Streptococcaceae</taxon>
        <taxon>Streptococcus</taxon>
    </lineage>
</organism>
<evidence type="ECO:0000256" key="1">
    <source>
        <dbReference type="SAM" id="Phobius"/>
    </source>
</evidence>
<dbReference type="Gene3D" id="3.10.450.130">
    <property type="entry name" value="folded 79 residue fragment of lin0334 like domains"/>
    <property type="match status" value="1"/>
</dbReference>
<evidence type="ECO:0008006" key="4">
    <source>
        <dbReference type="Google" id="ProtNLM"/>
    </source>
</evidence>
<dbReference type="AlphaFoldDB" id="G5JVR2"/>
<dbReference type="OrthoDB" id="2229433at2"/>
<feature type="transmembrane region" description="Helical" evidence="1">
    <location>
        <begin position="7"/>
        <end position="28"/>
    </location>
</feature>